<reference evidence="1" key="4">
    <citation type="submission" date="2019-03" db="UniProtKB">
        <authorList>
            <consortium name="EnsemblPlants"/>
        </authorList>
    </citation>
    <scope>IDENTIFICATION</scope>
</reference>
<organism evidence="1 2">
    <name type="scientific">Aegilops tauschii subsp. strangulata</name>
    <name type="common">Goatgrass</name>
    <dbReference type="NCBI Taxonomy" id="200361"/>
    <lineage>
        <taxon>Eukaryota</taxon>
        <taxon>Viridiplantae</taxon>
        <taxon>Streptophyta</taxon>
        <taxon>Embryophyta</taxon>
        <taxon>Tracheophyta</taxon>
        <taxon>Spermatophyta</taxon>
        <taxon>Magnoliopsida</taxon>
        <taxon>Liliopsida</taxon>
        <taxon>Poales</taxon>
        <taxon>Poaceae</taxon>
        <taxon>BOP clade</taxon>
        <taxon>Pooideae</taxon>
        <taxon>Triticodae</taxon>
        <taxon>Triticeae</taxon>
        <taxon>Triticinae</taxon>
        <taxon>Aegilops</taxon>
    </lineage>
</organism>
<evidence type="ECO:0000313" key="2">
    <source>
        <dbReference type="Proteomes" id="UP000015105"/>
    </source>
</evidence>
<reference evidence="1" key="3">
    <citation type="journal article" date="2017" name="Nature">
        <title>Genome sequence of the progenitor of the wheat D genome Aegilops tauschii.</title>
        <authorList>
            <person name="Luo M.C."/>
            <person name="Gu Y.Q."/>
            <person name="Puiu D."/>
            <person name="Wang H."/>
            <person name="Twardziok S.O."/>
            <person name="Deal K.R."/>
            <person name="Huo N."/>
            <person name="Zhu T."/>
            <person name="Wang L."/>
            <person name="Wang Y."/>
            <person name="McGuire P.E."/>
            <person name="Liu S."/>
            <person name="Long H."/>
            <person name="Ramasamy R.K."/>
            <person name="Rodriguez J.C."/>
            <person name="Van S.L."/>
            <person name="Yuan L."/>
            <person name="Wang Z."/>
            <person name="Xia Z."/>
            <person name="Xiao L."/>
            <person name="Anderson O.D."/>
            <person name="Ouyang S."/>
            <person name="Liang Y."/>
            <person name="Zimin A.V."/>
            <person name="Pertea G."/>
            <person name="Qi P."/>
            <person name="Bennetzen J.L."/>
            <person name="Dai X."/>
            <person name="Dawson M.W."/>
            <person name="Muller H.G."/>
            <person name="Kugler K."/>
            <person name="Rivarola-Duarte L."/>
            <person name="Spannagl M."/>
            <person name="Mayer K.F.X."/>
            <person name="Lu F.H."/>
            <person name="Bevan M.W."/>
            <person name="Leroy P."/>
            <person name="Li P."/>
            <person name="You F.M."/>
            <person name="Sun Q."/>
            <person name="Liu Z."/>
            <person name="Lyons E."/>
            <person name="Wicker T."/>
            <person name="Salzberg S.L."/>
            <person name="Devos K.M."/>
            <person name="Dvorak J."/>
        </authorList>
    </citation>
    <scope>NUCLEOTIDE SEQUENCE [LARGE SCALE GENOMIC DNA]</scope>
    <source>
        <strain evidence="1">cv. AL8/78</strain>
    </source>
</reference>
<proteinExistence type="predicted"/>
<dbReference type="EnsemblPlants" id="AET7Gv20389100.13">
    <property type="protein sequence ID" value="AET7Gv20389100.13"/>
    <property type="gene ID" value="AET7Gv20389100"/>
</dbReference>
<protein>
    <submittedName>
        <fullName evidence="1">Uncharacterized protein</fullName>
    </submittedName>
</protein>
<sequence>MCQSEVPLLHLAELVLPLQRATFIRHYLITVPQNPSVEVTHVMVIRSSSSGSGSGGATLLLLL</sequence>
<evidence type="ECO:0000313" key="1">
    <source>
        <dbReference type="EnsemblPlants" id="AET7Gv20389100.13"/>
    </source>
</evidence>
<dbReference type="AlphaFoldDB" id="A0A453R054"/>
<accession>A0A453R054</accession>
<reference evidence="2" key="2">
    <citation type="journal article" date="2017" name="Nat. Plants">
        <title>The Aegilops tauschii genome reveals multiple impacts of transposons.</title>
        <authorList>
            <person name="Zhao G."/>
            <person name="Zou C."/>
            <person name="Li K."/>
            <person name="Wang K."/>
            <person name="Li T."/>
            <person name="Gao L."/>
            <person name="Zhang X."/>
            <person name="Wang H."/>
            <person name="Yang Z."/>
            <person name="Liu X."/>
            <person name="Jiang W."/>
            <person name="Mao L."/>
            <person name="Kong X."/>
            <person name="Jiao Y."/>
            <person name="Jia J."/>
        </authorList>
    </citation>
    <scope>NUCLEOTIDE SEQUENCE [LARGE SCALE GENOMIC DNA]</scope>
    <source>
        <strain evidence="2">cv. AL8/78</strain>
    </source>
</reference>
<reference evidence="2" key="1">
    <citation type="journal article" date="2014" name="Science">
        <title>Ancient hybridizations among the ancestral genomes of bread wheat.</title>
        <authorList>
            <consortium name="International Wheat Genome Sequencing Consortium,"/>
            <person name="Marcussen T."/>
            <person name="Sandve S.R."/>
            <person name="Heier L."/>
            <person name="Spannagl M."/>
            <person name="Pfeifer M."/>
            <person name="Jakobsen K.S."/>
            <person name="Wulff B.B."/>
            <person name="Steuernagel B."/>
            <person name="Mayer K.F."/>
            <person name="Olsen O.A."/>
        </authorList>
    </citation>
    <scope>NUCLEOTIDE SEQUENCE [LARGE SCALE GENOMIC DNA]</scope>
    <source>
        <strain evidence="2">cv. AL8/78</strain>
    </source>
</reference>
<dbReference type="Gramene" id="AET7Gv20389100.13">
    <property type="protein sequence ID" value="AET7Gv20389100.13"/>
    <property type="gene ID" value="AET7Gv20389100"/>
</dbReference>
<reference evidence="1" key="5">
    <citation type="journal article" date="2021" name="G3 (Bethesda)">
        <title>Aegilops tauschii genome assembly Aet v5.0 features greater sequence contiguity and improved annotation.</title>
        <authorList>
            <person name="Wang L."/>
            <person name="Zhu T."/>
            <person name="Rodriguez J.C."/>
            <person name="Deal K.R."/>
            <person name="Dubcovsky J."/>
            <person name="McGuire P.E."/>
            <person name="Lux T."/>
            <person name="Spannagl M."/>
            <person name="Mayer K.F.X."/>
            <person name="Baldrich P."/>
            <person name="Meyers B.C."/>
            <person name="Huo N."/>
            <person name="Gu Y.Q."/>
            <person name="Zhou H."/>
            <person name="Devos K.M."/>
            <person name="Bennetzen J.L."/>
            <person name="Unver T."/>
            <person name="Budak H."/>
            <person name="Gulick P.J."/>
            <person name="Galiba G."/>
            <person name="Kalapos B."/>
            <person name="Nelson D.R."/>
            <person name="Li P."/>
            <person name="You F.M."/>
            <person name="Luo M.C."/>
            <person name="Dvorak J."/>
        </authorList>
    </citation>
    <scope>NUCLEOTIDE SEQUENCE [LARGE SCALE GENOMIC DNA]</scope>
    <source>
        <strain evidence="1">cv. AL8/78</strain>
    </source>
</reference>
<dbReference type="Proteomes" id="UP000015105">
    <property type="component" value="Chromosome 7D"/>
</dbReference>
<keyword evidence="2" id="KW-1185">Reference proteome</keyword>
<name>A0A453R054_AEGTS</name>